<keyword evidence="2" id="KW-0238">DNA-binding</keyword>
<dbReference type="PANTHER" id="PTHR44688:SF16">
    <property type="entry name" value="DNA-BINDING TRANSCRIPTIONAL ACTIVATOR DEVR_DOSR"/>
    <property type="match status" value="1"/>
</dbReference>
<dbReference type="InterPro" id="IPR036388">
    <property type="entry name" value="WH-like_DNA-bd_sf"/>
</dbReference>
<dbReference type="EMBL" id="JAZHOV010000001">
    <property type="protein sequence ID" value="MEF2254007.1"/>
    <property type="molecule type" value="Genomic_DNA"/>
</dbReference>
<evidence type="ECO:0000313" key="6">
    <source>
        <dbReference type="Proteomes" id="UP001351900"/>
    </source>
</evidence>
<dbReference type="PROSITE" id="PS50043">
    <property type="entry name" value="HTH_LUXR_2"/>
    <property type="match status" value="1"/>
</dbReference>
<name>A0ABU7V5J5_9MICO</name>
<evidence type="ECO:0000256" key="2">
    <source>
        <dbReference type="ARBA" id="ARBA00023125"/>
    </source>
</evidence>
<dbReference type="SMART" id="SM00421">
    <property type="entry name" value="HTH_LUXR"/>
    <property type="match status" value="1"/>
</dbReference>
<keyword evidence="6" id="KW-1185">Reference proteome</keyword>
<dbReference type="PANTHER" id="PTHR44688">
    <property type="entry name" value="DNA-BINDING TRANSCRIPTIONAL ACTIVATOR DEVR_DOSR"/>
    <property type="match status" value="1"/>
</dbReference>
<dbReference type="Proteomes" id="UP001351900">
    <property type="component" value="Unassembled WGS sequence"/>
</dbReference>
<dbReference type="InterPro" id="IPR016032">
    <property type="entry name" value="Sig_transdc_resp-reg_C-effctor"/>
</dbReference>
<dbReference type="Pfam" id="PF00196">
    <property type="entry name" value="GerE"/>
    <property type="match status" value="1"/>
</dbReference>
<evidence type="ECO:0000256" key="1">
    <source>
        <dbReference type="ARBA" id="ARBA00023015"/>
    </source>
</evidence>
<keyword evidence="3" id="KW-0804">Transcription</keyword>
<reference evidence="5 6" key="1">
    <citation type="submission" date="2024-01" db="EMBL/GenBank/DDBJ databases">
        <title>the genome sequence of strain Microbacterium schleiferi NBRC 15075.</title>
        <authorList>
            <person name="Ding Y."/>
            <person name="Zhang G."/>
        </authorList>
    </citation>
    <scope>NUCLEOTIDE SEQUENCE [LARGE SCALE GENOMIC DNA]</scope>
    <source>
        <strain evidence="5 6">NBRC 15075</strain>
    </source>
</reference>
<keyword evidence="1" id="KW-0805">Transcription regulation</keyword>
<feature type="domain" description="HTH luxR-type" evidence="4">
    <location>
        <begin position="445"/>
        <end position="510"/>
    </location>
</feature>
<proteinExistence type="predicted"/>
<dbReference type="SUPFAM" id="SSF46894">
    <property type="entry name" value="C-terminal effector domain of the bipartite response regulators"/>
    <property type="match status" value="1"/>
</dbReference>
<dbReference type="RefSeq" id="WP_331790658.1">
    <property type="nucleotide sequence ID" value="NZ_JAZHOV010000001.1"/>
</dbReference>
<protein>
    <submittedName>
        <fullName evidence="5">LuxR C-terminal-related transcriptional regulator</fullName>
    </submittedName>
</protein>
<organism evidence="5 6">
    <name type="scientific">Microbacterium schleiferi</name>
    <dbReference type="NCBI Taxonomy" id="69362"/>
    <lineage>
        <taxon>Bacteria</taxon>
        <taxon>Bacillati</taxon>
        <taxon>Actinomycetota</taxon>
        <taxon>Actinomycetes</taxon>
        <taxon>Micrococcales</taxon>
        <taxon>Microbacteriaceae</taxon>
        <taxon>Microbacterium</taxon>
    </lineage>
</organism>
<sequence>MPTPQPDATPSTSAEVLSTLIEQVDAAWQRDDAATAIRLLNAGLWPLFLDRPAELRRLLAPVPEDAAPPALLLAKRFALPVLDSPERIRLLATRPMDAAPGSNLDAPTDQGWRIAQRMIAHRLRGEFDEARDVAQRLRQHIETESAHEPAQLPQFLAAAYSQLGTTELLAGDTAAALADYRAALAATDGEAELGIRRDALIKQACVLAMEGRLRDAEATLARAETERHPNNAYADRIRARTRLARALIAVERMDESAPQVLASLDRDLLFEFWPLVVLAEGRWRLATGNPASVMDLVDAETENRQLPAGSLGLCVATFLREKAGEMLGMPPTMPLRDPDSLPALCALGAVRALITRADPLVAVHAARSLAQRRGVGPSVRLEALLLTSLALQRAGLPAEERISGAAAALARDEGLWRPFAVVPAAVRDEIPLDLPSHLAHATVPAPPPAVILTPREREVLTALASPDSLAQIAARLHVSVNTIKSQVRSLYRRMGVSSRQEAIAEATRLGLVSLPPSP</sequence>
<comment type="caution">
    <text evidence="5">The sequence shown here is derived from an EMBL/GenBank/DDBJ whole genome shotgun (WGS) entry which is preliminary data.</text>
</comment>
<accession>A0ABU7V5J5</accession>
<evidence type="ECO:0000259" key="4">
    <source>
        <dbReference type="PROSITE" id="PS50043"/>
    </source>
</evidence>
<evidence type="ECO:0000313" key="5">
    <source>
        <dbReference type="EMBL" id="MEF2254007.1"/>
    </source>
</evidence>
<dbReference type="Gene3D" id="1.10.10.10">
    <property type="entry name" value="Winged helix-like DNA-binding domain superfamily/Winged helix DNA-binding domain"/>
    <property type="match status" value="1"/>
</dbReference>
<gene>
    <name evidence="5" type="ORF">V2V91_02495</name>
</gene>
<evidence type="ECO:0000256" key="3">
    <source>
        <dbReference type="ARBA" id="ARBA00023163"/>
    </source>
</evidence>
<dbReference type="CDD" id="cd06170">
    <property type="entry name" value="LuxR_C_like"/>
    <property type="match status" value="1"/>
</dbReference>
<dbReference type="InterPro" id="IPR011990">
    <property type="entry name" value="TPR-like_helical_dom_sf"/>
</dbReference>
<dbReference type="InterPro" id="IPR000792">
    <property type="entry name" value="Tscrpt_reg_LuxR_C"/>
</dbReference>
<dbReference type="SUPFAM" id="SSF48452">
    <property type="entry name" value="TPR-like"/>
    <property type="match status" value="1"/>
</dbReference>
<dbReference type="Gene3D" id="1.25.40.10">
    <property type="entry name" value="Tetratricopeptide repeat domain"/>
    <property type="match status" value="1"/>
</dbReference>